<proteinExistence type="inferred from homology"/>
<evidence type="ECO:0000256" key="10">
    <source>
        <dbReference type="ARBA" id="ARBA00022989"/>
    </source>
</evidence>
<evidence type="ECO:0000256" key="2">
    <source>
        <dbReference type="ARBA" id="ARBA00004752"/>
    </source>
</evidence>
<comment type="subcellular location">
    <subcellularLocation>
        <location evidence="1">Cell membrane</location>
        <topology evidence="1">Multi-pass membrane protein</topology>
    </subcellularLocation>
</comment>
<feature type="transmembrane region" description="Helical" evidence="23">
    <location>
        <begin position="202"/>
        <end position="228"/>
    </location>
</feature>
<evidence type="ECO:0000256" key="21">
    <source>
        <dbReference type="ARBA" id="ARBA00049966"/>
    </source>
</evidence>
<feature type="transmembrane region" description="Helical" evidence="23">
    <location>
        <begin position="362"/>
        <end position="382"/>
    </location>
</feature>
<keyword evidence="4 24" id="KW-0132">Cell division</keyword>
<comment type="caution">
    <text evidence="24">The sequence shown here is derived from an EMBL/GenBank/DDBJ whole genome shotgun (WGS) entry which is preliminary data.</text>
</comment>
<feature type="transmembrane region" description="Helical" evidence="23">
    <location>
        <begin position="164"/>
        <end position="182"/>
    </location>
</feature>
<dbReference type="GO" id="GO:0015648">
    <property type="term" value="F:lipid-linked peptidoglycan transporter activity"/>
    <property type="evidence" value="ECO:0007669"/>
    <property type="project" value="TreeGrafter"/>
</dbReference>
<sequence length="434" mass="45243">MVSTPTRSGPGRTRAGKADPAGRAGGVGRASLPSRIRSGISGFWSTLEGSGKSSGGSTYYLILGASLALTAIGIIMVLSASSVEAIAAGESPYSIATKQGMFAAIGIVAMLVLSRVNVLWLKRFAWPSIILAGALLVLVLVIGKRVLGNQNWIEIGGFTFQPSEFAKFALVLWMATVLSVKAKLLDKWTHALIPVVPVSGAIITLIVLGHDLGTSLVVMLIMAAGLFFGGVNLRLFAAAGGVAAAAALILAFTSGNRMCRITSWMGQSCAGASDIGFQSEQGLSALASGGWLGVGLGQSRQKYQWIPEAHNDFIFAVIGEELGLVGTIVVLVLFALLAVAIYRVVSHQEDLFARVLGGSIMAWMLGQAAINMAMVAGLLPVIGVPLPFISYGGSALVMSLCGVGVVLSLARAQMAPASRSKPRWRFAKTARKRT</sequence>
<keyword evidence="12" id="KW-0131">Cell cycle</keyword>
<evidence type="ECO:0000256" key="22">
    <source>
        <dbReference type="SAM" id="MobiDB-lite"/>
    </source>
</evidence>
<keyword evidence="13" id="KW-0961">Cell wall biogenesis/degradation</keyword>
<evidence type="ECO:0000256" key="17">
    <source>
        <dbReference type="ARBA" id="ARBA00041185"/>
    </source>
</evidence>
<dbReference type="Pfam" id="PF01098">
    <property type="entry name" value="FTSW_RODA_SPOVE"/>
    <property type="match status" value="1"/>
</dbReference>
<comment type="pathway">
    <text evidence="2">Cell wall biogenesis; peptidoglycan biosynthesis.</text>
</comment>
<comment type="function">
    <text evidence="21">Peptidoglycan polymerase that is essential for cell division.</text>
</comment>
<comment type="similarity">
    <text evidence="16">Belongs to the SEDS family. FtsW subfamily.</text>
</comment>
<evidence type="ECO:0000256" key="9">
    <source>
        <dbReference type="ARBA" id="ARBA00022984"/>
    </source>
</evidence>
<feature type="transmembrane region" description="Helical" evidence="23">
    <location>
        <begin position="124"/>
        <end position="143"/>
    </location>
</feature>
<dbReference type="GO" id="GO:0009252">
    <property type="term" value="P:peptidoglycan biosynthetic process"/>
    <property type="evidence" value="ECO:0007669"/>
    <property type="project" value="UniProtKB-KW"/>
</dbReference>
<evidence type="ECO:0000256" key="7">
    <source>
        <dbReference type="ARBA" id="ARBA00022692"/>
    </source>
</evidence>
<dbReference type="GO" id="GO:0008360">
    <property type="term" value="P:regulation of cell shape"/>
    <property type="evidence" value="ECO:0007669"/>
    <property type="project" value="UniProtKB-KW"/>
</dbReference>
<keyword evidence="7 23" id="KW-0812">Transmembrane</keyword>
<comment type="catalytic activity">
    <reaction evidence="20">
        <text>[GlcNAc-(1-&gt;4)-Mur2Ac(oyl-L-Ala-gamma-D-Glu-L-Lys-D-Ala-D-Ala)](n)-di-trans,octa-cis-undecaprenyl diphosphate + beta-D-GlcNAc-(1-&gt;4)-Mur2Ac(oyl-L-Ala-gamma-D-Glu-L-Lys-D-Ala-D-Ala)-di-trans,octa-cis-undecaprenyl diphosphate = [GlcNAc-(1-&gt;4)-Mur2Ac(oyl-L-Ala-gamma-D-Glu-L-Lys-D-Ala-D-Ala)](n+1)-di-trans,octa-cis-undecaprenyl diphosphate + di-trans,octa-cis-undecaprenyl diphosphate + H(+)</text>
        <dbReference type="Rhea" id="RHEA:23708"/>
        <dbReference type="Rhea" id="RHEA-COMP:9602"/>
        <dbReference type="Rhea" id="RHEA-COMP:9603"/>
        <dbReference type="ChEBI" id="CHEBI:15378"/>
        <dbReference type="ChEBI" id="CHEBI:58405"/>
        <dbReference type="ChEBI" id="CHEBI:60033"/>
        <dbReference type="ChEBI" id="CHEBI:78435"/>
        <dbReference type="EC" id="2.4.99.28"/>
    </reaction>
</comment>
<evidence type="ECO:0000256" key="6">
    <source>
        <dbReference type="ARBA" id="ARBA00022679"/>
    </source>
</evidence>
<keyword evidence="26" id="KW-1185">Reference proteome</keyword>
<evidence type="ECO:0000256" key="4">
    <source>
        <dbReference type="ARBA" id="ARBA00022618"/>
    </source>
</evidence>
<evidence type="ECO:0000313" key="25">
    <source>
        <dbReference type="EMBL" id="MDQ0183372.1"/>
    </source>
</evidence>
<name>A0AAW8DLB0_9MICC</name>
<evidence type="ECO:0000256" key="15">
    <source>
        <dbReference type="ARBA" id="ARBA00033270"/>
    </source>
</evidence>
<feature type="transmembrane region" description="Helical" evidence="23">
    <location>
        <begin position="322"/>
        <end position="342"/>
    </location>
</feature>
<dbReference type="EMBL" id="JAUSRG010000017">
    <property type="protein sequence ID" value="MDP9907112.1"/>
    <property type="molecule type" value="Genomic_DNA"/>
</dbReference>
<evidence type="ECO:0000256" key="12">
    <source>
        <dbReference type="ARBA" id="ARBA00023306"/>
    </source>
</evidence>
<evidence type="ECO:0000256" key="18">
    <source>
        <dbReference type="ARBA" id="ARBA00041418"/>
    </source>
</evidence>
<dbReference type="GO" id="GO:0032153">
    <property type="term" value="C:cell division site"/>
    <property type="evidence" value="ECO:0007669"/>
    <property type="project" value="TreeGrafter"/>
</dbReference>
<keyword evidence="11 23" id="KW-0472">Membrane</keyword>
<dbReference type="InterPro" id="IPR001182">
    <property type="entry name" value="FtsW/RodA"/>
</dbReference>
<dbReference type="InterPro" id="IPR013437">
    <property type="entry name" value="FtsW"/>
</dbReference>
<evidence type="ECO:0000256" key="3">
    <source>
        <dbReference type="ARBA" id="ARBA00022475"/>
    </source>
</evidence>
<accession>A0AAW8DLB0</accession>
<feature type="transmembrane region" description="Helical" evidence="23">
    <location>
        <begin position="100"/>
        <end position="118"/>
    </location>
</feature>
<dbReference type="InterPro" id="IPR018365">
    <property type="entry name" value="Cell_cycle_FtsW-rel_CS"/>
</dbReference>
<keyword evidence="9" id="KW-0573">Peptidoglycan synthesis</keyword>
<feature type="transmembrane region" description="Helical" evidence="23">
    <location>
        <begin position="388"/>
        <end position="410"/>
    </location>
</feature>
<feature type="region of interest" description="Disordered" evidence="22">
    <location>
        <begin position="1"/>
        <end position="33"/>
    </location>
</feature>
<evidence type="ECO:0000256" key="20">
    <source>
        <dbReference type="ARBA" id="ARBA00049902"/>
    </source>
</evidence>
<dbReference type="PANTHER" id="PTHR30474">
    <property type="entry name" value="CELL CYCLE PROTEIN"/>
    <property type="match status" value="1"/>
</dbReference>
<evidence type="ECO:0000256" key="13">
    <source>
        <dbReference type="ARBA" id="ARBA00023316"/>
    </source>
</evidence>
<keyword evidence="6" id="KW-0808">Transferase</keyword>
<evidence type="ECO:0000313" key="24">
    <source>
        <dbReference type="EMBL" id="MDP9907112.1"/>
    </source>
</evidence>
<evidence type="ECO:0000256" key="8">
    <source>
        <dbReference type="ARBA" id="ARBA00022960"/>
    </source>
</evidence>
<evidence type="ECO:0000256" key="23">
    <source>
        <dbReference type="SAM" id="Phobius"/>
    </source>
</evidence>
<dbReference type="Proteomes" id="UP001242995">
    <property type="component" value="Unassembled WGS sequence"/>
</dbReference>
<reference evidence="24 26" key="1">
    <citation type="submission" date="2023-07" db="EMBL/GenBank/DDBJ databases">
        <title>Sorghum-associated microbial communities from plants grown in Nebraska, USA.</title>
        <authorList>
            <person name="Schachtman D."/>
        </authorList>
    </citation>
    <scope>NUCLEOTIDE SEQUENCE</scope>
    <source>
        <strain evidence="24">DS1006</strain>
        <strain evidence="25 26">DS1016</strain>
    </source>
</reference>
<keyword evidence="5" id="KW-0328">Glycosyltransferase</keyword>
<dbReference type="GO" id="GO:0071555">
    <property type="term" value="P:cell wall organization"/>
    <property type="evidence" value="ECO:0007669"/>
    <property type="project" value="UniProtKB-KW"/>
</dbReference>
<dbReference type="GO" id="GO:0051301">
    <property type="term" value="P:cell division"/>
    <property type="evidence" value="ECO:0007669"/>
    <property type="project" value="UniProtKB-KW"/>
</dbReference>
<gene>
    <name evidence="24" type="ORF">J2S90_004102</name>
    <name evidence="25" type="ORF">J2S93_004834</name>
</gene>
<protein>
    <recommendedName>
        <fullName evidence="17">Probable peptidoglycan glycosyltransferase FtsW</fullName>
        <ecNumber evidence="19">2.4.99.28</ecNumber>
    </recommendedName>
    <alternativeName>
        <fullName evidence="18">Cell division protein FtsW</fullName>
    </alternativeName>
    <alternativeName>
        <fullName evidence="15">Cell wall polymerase</fullName>
    </alternativeName>
    <alternativeName>
        <fullName evidence="14">Peptidoglycan polymerase</fullName>
    </alternativeName>
</protein>
<dbReference type="EC" id="2.4.99.28" evidence="19"/>
<evidence type="ECO:0000313" key="26">
    <source>
        <dbReference type="Proteomes" id="UP001230951"/>
    </source>
</evidence>
<feature type="transmembrane region" description="Helical" evidence="23">
    <location>
        <begin position="235"/>
        <end position="255"/>
    </location>
</feature>
<dbReference type="GO" id="GO:0008955">
    <property type="term" value="F:peptidoglycan glycosyltransferase activity"/>
    <property type="evidence" value="ECO:0007669"/>
    <property type="project" value="UniProtKB-EC"/>
</dbReference>
<dbReference type="RefSeq" id="WP_284991582.1">
    <property type="nucleotide sequence ID" value="NZ_JAUSRG010000017.1"/>
</dbReference>
<evidence type="ECO:0000313" key="27">
    <source>
        <dbReference type="Proteomes" id="UP001242995"/>
    </source>
</evidence>
<dbReference type="NCBIfam" id="TIGR02614">
    <property type="entry name" value="ftsW"/>
    <property type="match status" value="1"/>
</dbReference>
<organism evidence="24 27">
    <name type="scientific">Arthrobacter bambusae</name>
    <dbReference type="NCBI Taxonomy" id="1338426"/>
    <lineage>
        <taxon>Bacteria</taxon>
        <taxon>Bacillati</taxon>
        <taxon>Actinomycetota</taxon>
        <taxon>Actinomycetes</taxon>
        <taxon>Micrococcales</taxon>
        <taxon>Micrococcaceae</taxon>
        <taxon>Arthrobacter</taxon>
    </lineage>
</organism>
<evidence type="ECO:0000256" key="19">
    <source>
        <dbReference type="ARBA" id="ARBA00044770"/>
    </source>
</evidence>
<dbReference type="PROSITE" id="PS00428">
    <property type="entry name" value="FTSW_RODA_SPOVE"/>
    <property type="match status" value="1"/>
</dbReference>
<feature type="transmembrane region" description="Helical" evidence="23">
    <location>
        <begin position="59"/>
        <end position="79"/>
    </location>
</feature>
<dbReference type="Proteomes" id="UP001230951">
    <property type="component" value="Unassembled WGS sequence"/>
</dbReference>
<evidence type="ECO:0000256" key="5">
    <source>
        <dbReference type="ARBA" id="ARBA00022676"/>
    </source>
</evidence>
<dbReference type="EMBL" id="JAUSTF010000024">
    <property type="protein sequence ID" value="MDQ0183372.1"/>
    <property type="molecule type" value="Genomic_DNA"/>
</dbReference>
<dbReference type="GO" id="GO:0005886">
    <property type="term" value="C:plasma membrane"/>
    <property type="evidence" value="ECO:0007669"/>
    <property type="project" value="UniProtKB-SubCell"/>
</dbReference>
<dbReference type="AlphaFoldDB" id="A0AAW8DLB0"/>
<evidence type="ECO:0000256" key="14">
    <source>
        <dbReference type="ARBA" id="ARBA00032370"/>
    </source>
</evidence>
<dbReference type="PANTHER" id="PTHR30474:SF2">
    <property type="entry name" value="PEPTIDOGLYCAN GLYCOSYLTRANSFERASE FTSW-RELATED"/>
    <property type="match status" value="1"/>
</dbReference>
<evidence type="ECO:0000256" key="11">
    <source>
        <dbReference type="ARBA" id="ARBA00023136"/>
    </source>
</evidence>
<evidence type="ECO:0000256" key="16">
    <source>
        <dbReference type="ARBA" id="ARBA00038053"/>
    </source>
</evidence>
<evidence type="ECO:0000256" key="1">
    <source>
        <dbReference type="ARBA" id="ARBA00004651"/>
    </source>
</evidence>
<keyword evidence="10 23" id="KW-1133">Transmembrane helix</keyword>
<keyword evidence="8" id="KW-0133">Cell shape</keyword>
<keyword evidence="3" id="KW-1003">Cell membrane</keyword>